<dbReference type="NCBIfam" id="NF009901">
    <property type="entry name" value="PRK13364.1"/>
    <property type="match status" value="1"/>
</dbReference>
<dbReference type="Pfam" id="PF02900">
    <property type="entry name" value="LigB"/>
    <property type="match status" value="1"/>
</dbReference>
<evidence type="ECO:0000313" key="4">
    <source>
        <dbReference type="Proteomes" id="UP000189628"/>
    </source>
</evidence>
<keyword evidence="3" id="KW-0223">Dioxygenase</keyword>
<dbReference type="CDD" id="cd07923">
    <property type="entry name" value="Gallate_dioxygenase_C"/>
    <property type="match status" value="1"/>
</dbReference>
<evidence type="ECO:0000313" key="3">
    <source>
        <dbReference type="EMBL" id="AQW31376.1"/>
    </source>
</evidence>
<dbReference type="Gene3D" id="3.40.830.10">
    <property type="entry name" value="LigB-like"/>
    <property type="match status" value="1"/>
</dbReference>
<proteinExistence type="predicted"/>
<dbReference type="Pfam" id="PF07746">
    <property type="entry name" value="LigA"/>
    <property type="match status" value="1"/>
</dbReference>
<dbReference type="Proteomes" id="UP000189628">
    <property type="component" value="Chromosome"/>
</dbReference>
<dbReference type="InterPro" id="IPR004183">
    <property type="entry name" value="Xdiol_dOase_suB"/>
</dbReference>
<dbReference type="AlphaFoldDB" id="A0A1U9VLD8"/>
<gene>
    <name evidence="3" type="ORF">B0B51_16580</name>
</gene>
<feature type="domain" description="Extradiol ring-cleavage dioxygenase class III enzyme subunit B" evidence="1">
    <location>
        <begin position="7"/>
        <end position="269"/>
    </location>
</feature>
<accession>A0A1U9VLD8</accession>
<protein>
    <submittedName>
        <fullName evidence="3">Protocatechuate 3,4-dioxygenase</fullName>
    </submittedName>
</protein>
<dbReference type="EMBL" id="CP019911">
    <property type="protein sequence ID" value="AQW31376.1"/>
    <property type="molecule type" value="Genomic_DNA"/>
</dbReference>
<evidence type="ECO:0000259" key="1">
    <source>
        <dbReference type="Pfam" id="PF02900"/>
    </source>
</evidence>
<dbReference type="CDD" id="cd07950">
    <property type="entry name" value="Gallate_Doxase_N"/>
    <property type="match status" value="1"/>
</dbReference>
<keyword evidence="3" id="KW-0560">Oxidoreductase</keyword>
<dbReference type="NCBIfam" id="NF009904">
    <property type="entry name" value="PRK13367.1"/>
    <property type="match status" value="1"/>
</dbReference>
<dbReference type="InterPro" id="IPR036622">
    <property type="entry name" value="LigA_sf"/>
</dbReference>
<evidence type="ECO:0000259" key="2">
    <source>
        <dbReference type="Pfam" id="PF07746"/>
    </source>
</evidence>
<dbReference type="RefSeq" id="WP_078223070.1">
    <property type="nucleotide sequence ID" value="NZ_CP019911.1"/>
</dbReference>
<name>A0A1U9VLD8_9RALS</name>
<reference evidence="3 4" key="1">
    <citation type="submission" date="2017-02" db="EMBL/GenBank/DDBJ databases">
        <title>Blood Disease Bacterium A2-HR MARDI.</title>
        <authorList>
            <person name="Badrun R."/>
            <person name="Abu Bakar N."/>
            <person name="Laboh R."/>
        </authorList>
    </citation>
    <scope>NUCLEOTIDE SEQUENCE [LARGE SCALE GENOMIC DNA]</scope>
    <source>
        <strain evidence="3 4">A2-HR MARDI</strain>
    </source>
</reference>
<dbReference type="NCBIfam" id="NF009902">
    <property type="entry name" value="PRK13365.1"/>
    <property type="match status" value="1"/>
</dbReference>
<dbReference type="InterPro" id="IPR011986">
    <property type="entry name" value="Xdiol_dOase_LigA"/>
</dbReference>
<dbReference type="GO" id="GO:0008198">
    <property type="term" value="F:ferrous iron binding"/>
    <property type="evidence" value="ECO:0007669"/>
    <property type="project" value="InterPro"/>
</dbReference>
<dbReference type="GO" id="GO:0016702">
    <property type="term" value="F:oxidoreductase activity, acting on single donors with incorporation of molecular oxygen, incorporation of two atoms of oxygen"/>
    <property type="evidence" value="ECO:0007669"/>
    <property type="project" value="UniProtKB-ARBA"/>
</dbReference>
<feature type="domain" description="Extradiol ring-cleavage dioxygenase LigAB LigA subunit" evidence="2">
    <location>
        <begin position="324"/>
        <end position="410"/>
    </location>
</feature>
<sequence length="441" mass="48284">MATIVGAIASSHTPTIGFALDAAKQQDPVWAPIFAAYAPVSDWLARARPDVLLVIYNDHVTSFFFDHYSAFALGIGQSYAPADEGGGARQLPPIAGHAGLARHVGASLVADEFDMAFFQDKPLDHGCFSPLSVMLPHQDGWPVKILPLQVGVLQFPAPSARRCYKLGQAIRRAVESYPEDLKVAIVATGGLSHQVHGERAGFNNTAWDQTFLDLFEADPEPLLELTHADYARLGGFESAEVVMWMVMRGAMASRIRCLHRDYYLPSMTGIAVAVYENEAAPDAGMQAERARRQRERIGHQLRGIEALEGTYPFTLETSVRAYRINRYLHQLIQPAFRARFLADPVATYDEAGLSAQERDLITRRDWRGLIHYGVIFFLLEKLGAVIGVSNLHIYAAMRGQSLADFQKTRNAPGALYSVSGAADKGAAWSGASTTPLPDASD</sequence>
<dbReference type="InterPro" id="IPR034940">
    <property type="entry name" value="Gallate_dioxygenase_C"/>
</dbReference>
<dbReference type="Gene3D" id="1.10.700.10">
    <property type="entry name" value="Dioxygenase LigAB, LigA subunit"/>
    <property type="match status" value="1"/>
</dbReference>
<organism evidence="3 4">
    <name type="scientific">blood disease bacterium A2-HR MARDI</name>
    <dbReference type="NCBI Taxonomy" id="1944648"/>
    <lineage>
        <taxon>Bacteria</taxon>
        <taxon>Pseudomonadati</taxon>
        <taxon>Pseudomonadota</taxon>
        <taxon>Betaproteobacteria</taxon>
        <taxon>Burkholderiales</taxon>
        <taxon>Burkholderiaceae</taxon>
        <taxon>Ralstonia</taxon>
        <taxon>Ralstonia solanacearum species complex</taxon>
    </lineage>
</organism>
<dbReference type="SUPFAM" id="SSF53213">
    <property type="entry name" value="LigB-like"/>
    <property type="match status" value="1"/>
</dbReference>
<dbReference type="InterPro" id="IPR034939">
    <property type="entry name" value="Gallate_Doxase_N"/>
</dbReference>
<dbReference type="SUPFAM" id="SSF48076">
    <property type="entry name" value="LigA subunit of an aromatic-ring-opening dioxygenase LigAB"/>
    <property type="match status" value="1"/>
</dbReference>